<proteinExistence type="inferred from homology"/>
<dbReference type="RefSeq" id="WP_143912853.1">
    <property type="nucleotide sequence ID" value="NZ_VLNT01000004.1"/>
</dbReference>
<gene>
    <name evidence="3" type="primary">ku</name>
    <name evidence="6" type="ORF">FNM00_07715</name>
</gene>
<dbReference type="AlphaFoldDB" id="A0A554SDL1"/>
<sequence length="282" mass="31715">MRAIWKGAISFGLVNVPVKLYSATSSHDLSLHQVHDEDGGRIRYERRCEVCRQVVAYKNIDKAYDDGTQTVVLTKDDISSLPAEKSREIDVVEFVPADQIDPLRLDSSYYLEPEERALKPYALLRRTLEETDRAAIVHFALRQRTRLGVLRVRDNALVLQTMLWDDEVRQPDFDVLSGETKVTAKELKMAEQLVDSLAGDLDTADFTDDYQEQLRALVDAKLEQGDTLDTEKTFGVSEEDSEDGGEVVDLMEALKRSVDARKKKTGGAKKTAKSSSSKRKSS</sequence>
<dbReference type="PANTHER" id="PTHR41251">
    <property type="entry name" value="NON-HOMOLOGOUS END JOINING PROTEIN KU"/>
    <property type="match status" value="1"/>
</dbReference>
<dbReference type="GO" id="GO:0006310">
    <property type="term" value="P:DNA recombination"/>
    <property type="evidence" value="ECO:0007669"/>
    <property type="project" value="UniProtKB-KW"/>
</dbReference>
<dbReference type="NCBIfam" id="TIGR02772">
    <property type="entry name" value="Ku_bact"/>
    <property type="match status" value="1"/>
</dbReference>
<evidence type="ECO:0000256" key="3">
    <source>
        <dbReference type="HAMAP-Rule" id="MF_01875"/>
    </source>
</evidence>
<keyword evidence="1 3" id="KW-0238">DNA-binding</keyword>
<comment type="function">
    <text evidence="3">With LigD forms a non-homologous end joining (NHEJ) DNA repair enzyme, which repairs dsDNA breaks with reduced fidelity. Binds linear dsDNA with 5'- and 3'- overhangs but not closed circular dsDNA nor ssDNA. Recruits and stimulates the ligase activity of LigD.</text>
</comment>
<dbReference type="GO" id="GO:0006303">
    <property type="term" value="P:double-strand break repair via nonhomologous end joining"/>
    <property type="evidence" value="ECO:0007669"/>
    <property type="project" value="UniProtKB-UniRule"/>
</dbReference>
<dbReference type="SUPFAM" id="SSF100939">
    <property type="entry name" value="SPOC domain-like"/>
    <property type="match status" value="1"/>
</dbReference>
<dbReference type="InterPro" id="IPR009187">
    <property type="entry name" value="Prok_Ku"/>
</dbReference>
<dbReference type="FunFam" id="2.40.290.10:FF:000004">
    <property type="entry name" value="Non-homologous end joining protein Ku"/>
    <property type="match status" value="1"/>
</dbReference>
<comment type="caution">
    <text evidence="6">The sequence shown here is derived from an EMBL/GenBank/DDBJ whole genome shotgun (WGS) entry which is preliminary data.</text>
</comment>
<dbReference type="OrthoDB" id="9795084at2"/>
<reference evidence="6 7" key="1">
    <citation type="submission" date="2019-07" db="EMBL/GenBank/DDBJ databases">
        <authorList>
            <person name="Zhao L.H."/>
        </authorList>
    </citation>
    <scope>NUCLEOTIDE SEQUENCE [LARGE SCALE GENOMIC DNA]</scope>
    <source>
        <strain evidence="6 7">Co35</strain>
    </source>
</reference>
<feature type="domain" description="Ku" evidence="5">
    <location>
        <begin position="52"/>
        <end position="179"/>
    </location>
</feature>
<dbReference type="GO" id="GO:0003690">
    <property type="term" value="F:double-stranded DNA binding"/>
    <property type="evidence" value="ECO:0007669"/>
    <property type="project" value="UniProtKB-UniRule"/>
</dbReference>
<evidence type="ECO:0000256" key="4">
    <source>
        <dbReference type="SAM" id="MobiDB-lite"/>
    </source>
</evidence>
<dbReference type="Pfam" id="PF02735">
    <property type="entry name" value="Ku"/>
    <property type="match status" value="1"/>
</dbReference>
<comment type="similarity">
    <text evidence="3">Belongs to the prokaryotic Ku family.</text>
</comment>
<dbReference type="PIRSF" id="PIRSF006493">
    <property type="entry name" value="Prok_Ku"/>
    <property type="match status" value="1"/>
</dbReference>
<evidence type="ECO:0000313" key="7">
    <source>
        <dbReference type="Proteomes" id="UP000316988"/>
    </source>
</evidence>
<dbReference type="HAMAP" id="MF_01875">
    <property type="entry name" value="Prokaryotic_Ku"/>
    <property type="match status" value="1"/>
</dbReference>
<dbReference type="InterPro" id="IPR016194">
    <property type="entry name" value="SPOC-like_C_dom_sf"/>
</dbReference>
<evidence type="ECO:0000259" key="5">
    <source>
        <dbReference type="SMART" id="SM00559"/>
    </source>
</evidence>
<comment type="subunit">
    <text evidence="3">Homodimer. Interacts with LigD.</text>
</comment>
<dbReference type="PANTHER" id="PTHR41251:SF1">
    <property type="entry name" value="NON-HOMOLOGOUS END JOINING PROTEIN KU"/>
    <property type="match status" value="1"/>
</dbReference>
<organism evidence="6 7">
    <name type="scientific">Aeromicrobium piscarium</name>
    <dbReference type="NCBI Taxonomy" id="2590901"/>
    <lineage>
        <taxon>Bacteria</taxon>
        <taxon>Bacillati</taxon>
        <taxon>Actinomycetota</taxon>
        <taxon>Actinomycetes</taxon>
        <taxon>Propionibacteriales</taxon>
        <taxon>Nocardioidaceae</taxon>
        <taxon>Aeromicrobium</taxon>
    </lineage>
</organism>
<keyword evidence="7" id="KW-1185">Reference proteome</keyword>
<evidence type="ECO:0000313" key="6">
    <source>
        <dbReference type="EMBL" id="TSD64412.1"/>
    </source>
</evidence>
<evidence type="ECO:0000256" key="2">
    <source>
        <dbReference type="ARBA" id="ARBA00023172"/>
    </source>
</evidence>
<dbReference type="EMBL" id="VLNT01000004">
    <property type="protein sequence ID" value="TSD64412.1"/>
    <property type="molecule type" value="Genomic_DNA"/>
</dbReference>
<feature type="compositionally biased region" description="Basic residues" evidence="4">
    <location>
        <begin position="261"/>
        <end position="282"/>
    </location>
</feature>
<dbReference type="Gene3D" id="2.40.290.10">
    <property type="match status" value="1"/>
</dbReference>
<accession>A0A554SDL1</accession>
<protein>
    <recommendedName>
        <fullName evidence="3">Non-homologous end joining protein Ku</fullName>
    </recommendedName>
</protein>
<dbReference type="InterPro" id="IPR006164">
    <property type="entry name" value="DNA_bd_Ku70/Ku80"/>
</dbReference>
<keyword evidence="3" id="KW-0227">DNA damage</keyword>
<keyword evidence="2 3" id="KW-0233">DNA recombination</keyword>
<dbReference type="SMART" id="SM00559">
    <property type="entry name" value="Ku78"/>
    <property type="match status" value="1"/>
</dbReference>
<name>A0A554SDL1_9ACTN</name>
<keyword evidence="3" id="KW-0234">DNA repair</keyword>
<dbReference type="CDD" id="cd00789">
    <property type="entry name" value="KU_like"/>
    <property type="match status" value="1"/>
</dbReference>
<evidence type="ECO:0000256" key="1">
    <source>
        <dbReference type="ARBA" id="ARBA00023125"/>
    </source>
</evidence>
<feature type="region of interest" description="Disordered" evidence="4">
    <location>
        <begin position="258"/>
        <end position="282"/>
    </location>
</feature>
<dbReference type="Proteomes" id="UP000316988">
    <property type="component" value="Unassembled WGS sequence"/>
</dbReference>